<evidence type="ECO:0000256" key="3">
    <source>
        <dbReference type="ARBA" id="ARBA00022475"/>
    </source>
</evidence>
<keyword evidence="3" id="KW-1003">Cell membrane</keyword>
<dbReference type="STRING" id="1802557.A3A20_00575"/>
<accession>A0A1F8DR55</accession>
<evidence type="ECO:0000313" key="10">
    <source>
        <dbReference type="Proteomes" id="UP000178946"/>
    </source>
</evidence>
<dbReference type="InterPro" id="IPR011701">
    <property type="entry name" value="MFS"/>
</dbReference>
<evidence type="ECO:0000256" key="2">
    <source>
        <dbReference type="ARBA" id="ARBA00022448"/>
    </source>
</evidence>
<dbReference type="PROSITE" id="PS50850">
    <property type="entry name" value="MFS"/>
    <property type="match status" value="1"/>
</dbReference>
<evidence type="ECO:0000256" key="1">
    <source>
        <dbReference type="ARBA" id="ARBA00004651"/>
    </source>
</evidence>
<feature type="transmembrane region" description="Helical" evidence="7">
    <location>
        <begin position="175"/>
        <end position="195"/>
    </location>
</feature>
<evidence type="ECO:0000256" key="6">
    <source>
        <dbReference type="ARBA" id="ARBA00023136"/>
    </source>
</evidence>
<keyword evidence="2" id="KW-0813">Transport</keyword>
<feature type="domain" description="Major facilitator superfamily (MFS) profile" evidence="8">
    <location>
        <begin position="17"/>
        <end position="221"/>
    </location>
</feature>
<dbReference type="InterPro" id="IPR036259">
    <property type="entry name" value="MFS_trans_sf"/>
</dbReference>
<comment type="subcellular location">
    <subcellularLocation>
        <location evidence="1">Cell membrane</location>
        <topology evidence="1">Multi-pass membrane protein</topology>
    </subcellularLocation>
</comment>
<feature type="transmembrane region" description="Helical" evidence="7">
    <location>
        <begin position="113"/>
        <end position="136"/>
    </location>
</feature>
<dbReference type="EMBL" id="MGIR01000004">
    <property type="protein sequence ID" value="OGM91074.1"/>
    <property type="molecule type" value="Genomic_DNA"/>
</dbReference>
<dbReference type="AlphaFoldDB" id="A0A1F8DR55"/>
<feature type="transmembrane region" description="Helical" evidence="7">
    <location>
        <begin position="87"/>
        <end position="107"/>
    </location>
</feature>
<keyword evidence="5 7" id="KW-1133">Transmembrane helix</keyword>
<dbReference type="InterPro" id="IPR020846">
    <property type="entry name" value="MFS_dom"/>
</dbReference>
<feature type="transmembrane region" description="Helical" evidence="7">
    <location>
        <begin position="148"/>
        <end position="169"/>
    </location>
</feature>
<evidence type="ECO:0000256" key="7">
    <source>
        <dbReference type="SAM" id="Phobius"/>
    </source>
</evidence>
<dbReference type="PANTHER" id="PTHR23517:SF2">
    <property type="entry name" value="MULTIDRUG RESISTANCE PROTEIN MDTH"/>
    <property type="match status" value="1"/>
</dbReference>
<dbReference type="SUPFAM" id="SSF103473">
    <property type="entry name" value="MFS general substrate transporter"/>
    <property type="match status" value="1"/>
</dbReference>
<proteinExistence type="predicted"/>
<feature type="transmembrane region" description="Helical" evidence="7">
    <location>
        <begin position="50"/>
        <end position="75"/>
    </location>
</feature>
<evidence type="ECO:0000256" key="4">
    <source>
        <dbReference type="ARBA" id="ARBA00022692"/>
    </source>
</evidence>
<evidence type="ECO:0000256" key="5">
    <source>
        <dbReference type="ARBA" id="ARBA00022989"/>
    </source>
</evidence>
<dbReference type="Pfam" id="PF07690">
    <property type="entry name" value="MFS_1"/>
    <property type="match status" value="1"/>
</dbReference>
<gene>
    <name evidence="9" type="ORF">A3A20_00575</name>
</gene>
<dbReference type="InterPro" id="IPR050171">
    <property type="entry name" value="MFS_Transporters"/>
</dbReference>
<feature type="transmembrane region" description="Helical" evidence="7">
    <location>
        <begin position="20"/>
        <end position="44"/>
    </location>
</feature>
<protein>
    <recommendedName>
        <fullName evidence="8">Major facilitator superfamily (MFS) profile domain-containing protein</fullName>
    </recommendedName>
</protein>
<reference evidence="9 10" key="1">
    <citation type="journal article" date="2016" name="Nat. Commun.">
        <title>Thousands of microbial genomes shed light on interconnected biogeochemical processes in an aquifer system.</title>
        <authorList>
            <person name="Anantharaman K."/>
            <person name="Brown C.T."/>
            <person name="Hug L.A."/>
            <person name="Sharon I."/>
            <person name="Castelle C.J."/>
            <person name="Probst A.J."/>
            <person name="Thomas B.C."/>
            <person name="Singh A."/>
            <person name="Wilkins M.J."/>
            <person name="Karaoz U."/>
            <person name="Brodie E.L."/>
            <person name="Williams K.H."/>
            <person name="Hubbard S.S."/>
            <person name="Banfield J.F."/>
        </authorList>
    </citation>
    <scope>NUCLEOTIDE SEQUENCE [LARGE SCALE GENOMIC DNA]</scope>
</reference>
<dbReference type="PANTHER" id="PTHR23517">
    <property type="entry name" value="RESISTANCE PROTEIN MDTM, PUTATIVE-RELATED-RELATED"/>
    <property type="match status" value="1"/>
</dbReference>
<evidence type="ECO:0000313" key="9">
    <source>
        <dbReference type="EMBL" id="OGM91074.1"/>
    </source>
</evidence>
<evidence type="ECO:0000259" key="8">
    <source>
        <dbReference type="PROSITE" id="PS50850"/>
    </source>
</evidence>
<dbReference type="GO" id="GO:0022857">
    <property type="term" value="F:transmembrane transporter activity"/>
    <property type="evidence" value="ECO:0007669"/>
    <property type="project" value="InterPro"/>
</dbReference>
<keyword evidence="4 7" id="KW-0812">Transmembrane</keyword>
<dbReference type="Proteomes" id="UP000178946">
    <property type="component" value="Unassembled WGS sequence"/>
</dbReference>
<keyword evidence="6 7" id="KW-0472">Membrane</keyword>
<comment type="caution">
    <text evidence="9">The sequence shown here is derived from an EMBL/GenBank/DDBJ whole genome shotgun (WGS) entry which is preliminary data.</text>
</comment>
<name>A0A1F8DR55_9BACT</name>
<organism evidence="9 10">
    <name type="scientific">Candidatus Wolfebacteria bacterium RIFCSPLOWO2_01_FULL_45_19</name>
    <dbReference type="NCBI Taxonomy" id="1802557"/>
    <lineage>
        <taxon>Bacteria</taxon>
        <taxon>Candidatus Wolfeibacteriota</taxon>
    </lineage>
</organism>
<sequence>MWFKNSLNFKDLKVNHLVKYFIFSDLFLVAGMGLVAPIFAIFIVDRIEGATLITVGIAAAVYWLVKSLVQLPLAIYLDKTEGERDEFYTLVGGLMLISFVAVLFVFISNIWHLFLLQAVQAIAFAMYTPSWSGIFSRHLDRDKPAFEWTLNSTVLGFSHGVTAAVGGILASQFGFNVVFLGAAALSFVAAVVIFFSPDIVFPKPSSSIPIIRDHRLQNFGH</sequence>
<dbReference type="Gene3D" id="1.20.1250.20">
    <property type="entry name" value="MFS general substrate transporter like domains"/>
    <property type="match status" value="1"/>
</dbReference>
<dbReference type="GO" id="GO:0005886">
    <property type="term" value="C:plasma membrane"/>
    <property type="evidence" value="ECO:0007669"/>
    <property type="project" value="UniProtKB-SubCell"/>
</dbReference>